<dbReference type="InterPro" id="IPR036390">
    <property type="entry name" value="WH_DNA-bd_sf"/>
</dbReference>
<dbReference type="PRINTS" id="PR00035">
    <property type="entry name" value="HTHGNTR"/>
</dbReference>
<dbReference type="Gene3D" id="1.10.10.10">
    <property type="entry name" value="Winged helix-like DNA-binding domain superfamily/Winged helix DNA-binding domain"/>
    <property type="match status" value="1"/>
</dbReference>
<keyword evidence="3" id="KW-0804">Transcription</keyword>
<dbReference type="SUPFAM" id="SSF46785">
    <property type="entry name" value="Winged helix' DNA-binding domain"/>
    <property type="match status" value="1"/>
</dbReference>
<dbReference type="InterPro" id="IPR000524">
    <property type="entry name" value="Tscrpt_reg_HTH_GntR"/>
</dbReference>
<dbReference type="GO" id="GO:0003700">
    <property type="term" value="F:DNA-binding transcription factor activity"/>
    <property type="evidence" value="ECO:0007669"/>
    <property type="project" value="InterPro"/>
</dbReference>
<dbReference type="InterPro" id="IPR008920">
    <property type="entry name" value="TF_FadR/GntR_C"/>
</dbReference>
<evidence type="ECO:0000256" key="3">
    <source>
        <dbReference type="ARBA" id="ARBA00023163"/>
    </source>
</evidence>
<evidence type="ECO:0000256" key="1">
    <source>
        <dbReference type="ARBA" id="ARBA00023015"/>
    </source>
</evidence>
<dbReference type="PROSITE" id="PS50949">
    <property type="entry name" value="HTH_GNTR"/>
    <property type="match status" value="1"/>
</dbReference>
<keyword evidence="6" id="KW-1185">Reference proteome</keyword>
<dbReference type="Proteomes" id="UP000324996">
    <property type="component" value="Unassembled WGS sequence"/>
</dbReference>
<keyword evidence="2" id="KW-0238">DNA-binding</keyword>
<dbReference type="CDD" id="cd07377">
    <property type="entry name" value="WHTH_GntR"/>
    <property type="match status" value="1"/>
</dbReference>
<dbReference type="AlphaFoldDB" id="A0A5A7N938"/>
<dbReference type="PANTHER" id="PTHR43537">
    <property type="entry name" value="TRANSCRIPTIONAL REGULATOR, GNTR FAMILY"/>
    <property type="match status" value="1"/>
</dbReference>
<accession>A0A5A7N938</accession>
<dbReference type="GO" id="GO:0003677">
    <property type="term" value="F:DNA binding"/>
    <property type="evidence" value="ECO:0007669"/>
    <property type="project" value="UniProtKB-KW"/>
</dbReference>
<name>A0A5A7N938_9PROT</name>
<dbReference type="RefSeq" id="WP_042084928.1">
    <property type="nucleotide sequence ID" value="NZ_BKCN01000009.1"/>
</dbReference>
<reference evidence="5 6" key="1">
    <citation type="submission" date="2019-09" db="EMBL/GenBank/DDBJ databases">
        <title>NBRP : Genome information of microbial organism related human and environment.</title>
        <authorList>
            <person name="Hattori M."/>
            <person name="Oshima K."/>
            <person name="Inaba H."/>
            <person name="Suda W."/>
            <person name="Sakamoto M."/>
            <person name="Iino T."/>
            <person name="Kitahara M."/>
            <person name="Oshida Y."/>
            <person name="Iida T."/>
            <person name="Kudo T."/>
            <person name="Itoh T."/>
            <person name="Ohkuma M."/>
        </authorList>
    </citation>
    <scope>NUCLEOTIDE SEQUENCE [LARGE SCALE GENOMIC DNA]</scope>
    <source>
        <strain evidence="5 6">Q-1</strain>
    </source>
</reference>
<protein>
    <submittedName>
        <fullName evidence="5">GntR family transcriptional regulator</fullName>
    </submittedName>
</protein>
<gene>
    <name evidence="5" type="ORF">JCM17846_19560</name>
</gene>
<dbReference type="SMART" id="SM00345">
    <property type="entry name" value="HTH_GNTR"/>
    <property type="match status" value="1"/>
</dbReference>
<dbReference type="SMART" id="SM00895">
    <property type="entry name" value="FCD"/>
    <property type="match status" value="1"/>
</dbReference>
<dbReference type="Pfam" id="PF07729">
    <property type="entry name" value="FCD"/>
    <property type="match status" value="1"/>
</dbReference>
<dbReference type="PANTHER" id="PTHR43537:SF44">
    <property type="entry name" value="GNTR FAMILY REGULATORY PROTEIN"/>
    <property type="match status" value="1"/>
</dbReference>
<evidence type="ECO:0000313" key="5">
    <source>
        <dbReference type="EMBL" id="GER04274.1"/>
    </source>
</evidence>
<evidence type="ECO:0000256" key="2">
    <source>
        <dbReference type="ARBA" id="ARBA00023125"/>
    </source>
</evidence>
<evidence type="ECO:0000259" key="4">
    <source>
        <dbReference type="PROSITE" id="PS50949"/>
    </source>
</evidence>
<proteinExistence type="predicted"/>
<organism evidence="5 6">
    <name type="scientific">Iodidimonas nitroreducens</name>
    <dbReference type="NCBI Taxonomy" id="1236968"/>
    <lineage>
        <taxon>Bacteria</taxon>
        <taxon>Pseudomonadati</taxon>
        <taxon>Pseudomonadota</taxon>
        <taxon>Alphaproteobacteria</taxon>
        <taxon>Iodidimonadales</taxon>
        <taxon>Iodidimonadaceae</taxon>
        <taxon>Iodidimonas</taxon>
    </lineage>
</organism>
<dbReference type="SUPFAM" id="SSF48008">
    <property type="entry name" value="GntR ligand-binding domain-like"/>
    <property type="match status" value="1"/>
</dbReference>
<dbReference type="Pfam" id="PF00392">
    <property type="entry name" value="GntR"/>
    <property type="match status" value="1"/>
</dbReference>
<dbReference type="InterPro" id="IPR036388">
    <property type="entry name" value="WH-like_DNA-bd_sf"/>
</dbReference>
<comment type="caution">
    <text evidence="5">The sequence shown here is derived from an EMBL/GenBank/DDBJ whole genome shotgun (WGS) entry which is preliminary data.</text>
</comment>
<dbReference type="Gene3D" id="1.20.120.530">
    <property type="entry name" value="GntR ligand-binding domain-like"/>
    <property type="match status" value="1"/>
</dbReference>
<dbReference type="EMBL" id="BKCN01000009">
    <property type="protein sequence ID" value="GER04274.1"/>
    <property type="molecule type" value="Genomic_DNA"/>
</dbReference>
<dbReference type="InterPro" id="IPR011711">
    <property type="entry name" value="GntR_C"/>
</dbReference>
<evidence type="ECO:0000313" key="6">
    <source>
        <dbReference type="Proteomes" id="UP000324996"/>
    </source>
</evidence>
<feature type="domain" description="HTH gntR-type" evidence="4">
    <location>
        <begin position="7"/>
        <end position="75"/>
    </location>
</feature>
<sequence length="250" mass="27970">MQNHSGRNLTYVIVHDLGRAIVKGHYDQHNPFPIEAALCTQYGASRSVLREAVKMLTAKGLLRARPRQGTWIEPEENWNLLDPDVLQWLLERKYSPQLLVEFTEMRLAFEPMAAALAAQRCQPEDIQNILAALDRMREAEKGNDDPLSSDIAFHVSILNACGNRFYAQLKGMINTALRISIRLTNQRKGVPLASIRDHKKVVDAIMARDPEAASEAMRALIVEAMMLIQQSKADELQKAASIGSSIKSAQ</sequence>
<keyword evidence="1" id="KW-0805">Transcription regulation</keyword>